<keyword evidence="2" id="KW-0808">Transferase</keyword>
<dbReference type="Pfam" id="PF13649">
    <property type="entry name" value="Methyltransf_25"/>
    <property type="match status" value="1"/>
</dbReference>
<dbReference type="GO" id="GO:0032259">
    <property type="term" value="P:methylation"/>
    <property type="evidence" value="ECO:0007669"/>
    <property type="project" value="UniProtKB-KW"/>
</dbReference>
<dbReference type="Gene3D" id="3.40.50.150">
    <property type="entry name" value="Vaccinia Virus protein VP39"/>
    <property type="match status" value="1"/>
</dbReference>
<organism evidence="2 3">
    <name type="scientific">Treponema vincentii</name>
    <dbReference type="NCBI Taxonomy" id="69710"/>
    <lineage>
        <taxon>Bacteria</taxon>
        <taxon>Pseudomonadati</taxon>
        <taxon>Spirochaetota</taxon>
        <taxon>Spirochaetia</taxon>
        <taxon>Spirochaetales</taxon>
        <taxon>Treponemataceae</taxon>
        <taxon>Treponema</taxon>
    </lineage>
</organism>
<protein>
    <submittedName>
        <fullName evidence="2">Class I SAM-dependent methyltransferase</fullName>
    </submittedName>
</protein>
<feature type="domain" description="Methyltransferase" evidence="1">
    <location>
        <begin position="40"/>
        <end position="137"/>
    </location>
</feature>
<dbReference type="PANTHER" id="PTHR44068">
    <property type="entry name" value="ZGC:194242"/>
    <property type="match status" value="1"/>
</dbReference>
<dbReference type="GO" id="GO:0008168">
    <property type="term" value="F:methyltransferase activity"/>
    <property type="evidence" value="ECO:0007669"/>
    <property type="project" value="UniProtKB-KW"/>
</dbReference>
<proteinExistence type="predicted"/>
<sequence length="255" mass="28549">MYEAGHVFLARIGKTTLRPGGIEATEWLIDQAAITQKTKVLEVACNRGRTMIQLAKKFGCAVTGVDLDENALQNAKANIEKNNLQDKLTLIHGDATALPFEDNSFDVIINEAMLTMLVGDRKDKALKEYFRVLKPGGRVVTQDVFFTVKDAAQQKELRMGLSKAINVNVEPLDAEGWESLFSRNGFTVTQKRGMMTLLSPRGLLRDEGLWNTLHIIRCALKKENRAMFSKMYRYFNGHKYELGYICNAGVKSAAV</sequence>
<dbReference type="CDD" id="cd02440">
    <property type="entry name" value="AdoMet_MTases"/>
    <property type="match status" value="1"/>
</dbReference>
<dbReference type="SUPFAM" id="SSF53335">
    <property type="entry name" value="S-adenosyl-L-methionine-dependent methyltransferases"/>
    <property type="match status" value="1"/>
</dbReference>
<evidence type="ECO:0000313" key="3">
    <source>
        <dbReference type="Proteomes" id="UP000464374"/>
    </source>
</evidence>
<dbReference type="AlphaFoldDB" id="A0A6P1Y6G3"/>
<gene>
    <name evidence="2" type="ORF">GWP43_03245</name>
</gene>
<dbReference type="InterPro" id="IPR050447">
    <property type="entry name" value="Erg6_SMT_methyltransf"/>
</dbReference>
<dbReference type="EMBL" id="CP048020">
    <property type="protein sequence ID" value="QHX44462.1"/>
    <property type="molecule type" value="Genomic_DNA"/>
</dbReference>
<reference evidence="2 3" key="1">
    <citation type="submission" date="2020-01" db="EMBL/GenBank/DDBJ databases">
        <title>Complete genome sequence of a human oral phylogroup 1 Treponema sp. strain ATCC 700766, originally isolated from periodontitis dental plaque.</title>
        <authorList>
            <person name="Chan Y."/>
            <person name="Huo Y.-B."/>
            <person name="Yu X.-L."/>
            <person name="Zeng H."/>
            <person name="Leung W.-K."/>
            <person name="Watt R.M."/>
        </authorList>
    </citation>
    <scope>NUCLEOTIDE SEQUENCE [LARGE SCALE GENOMIC DNA]</scope>
    <source>
        <strain evidence="2 3">OMZ 804</strain>
    </source>
</reference>
<dbReference type="InterPro" id="IPR029063">
    <property type="entry name" value="SAM-dependent_MTases_sf"/>
</dbReference>
<dbReference type="KEGG" id="trz:GWP43_03245"/>
<dbReference type="InterPro" id="IPR041698">
    <property type="entry name" value="Methyltransf_25"/>
</dbReference>
<accession>A0A6P1Y6G3</accession>
<evidence type="ECO:0000313" key="2">
    <source>
        <dbReference type="EMBL" id="QHX44462.1"/>
    </source>
</evidence>
<keyword evidence="2" id="KW-0489">Methyltransferase</keyword>
<dbReference type="PANTHER" id="PTHR44068:SF11">
    <property type="entry name" value="GERANYL DIPHOSPHATE 2-C-METHYLTRANSFERASE"/>
    <property type="match status" value="1"/>
</dbReference>
<name>A0A6P1Y6G3_9SPIR</name>
<evidence type="ECO:0000259" key="1">
    <source>
        <dbReference type="Pfam" id="PF13649"/>
    </source>
</evidence>
<dbReference type="Proteomes" id="UP000464374">
    <property type="component" value="Chromosome"/>
</dbReference>